<name>A0A1Q8TGM5_9GAMM</name>
<protein>
    <submittedName>
        <fullName evidence="2">dTDP-glucose 4,6-dehydratase</fullName>
    </submittedName>
</protein>
<sequence length="716" mass="77663">MSKEIETQHNFNRSDNEPFSSVLARHVSRRDIMRGGLSLAAVGMLGGIGGLNLASAQESGTRKTPLTLAFESLRGSRTDAVVVPEGYTAQVLIPWGTPLNDSASDWQHDMRMTAEAQAERVGMHHDGMHAFPLDADNASRDFLLALNNEYIDQNALWAPRGGPTNPDSGQRPADEVRTEINAHGVTIVRLRKQADASWTHVAGDAHNRRFTSATPMDLAGPVAGSEYVRTRYSPDGMRTRGTNNNCANGFTPWGTYLTCEENWPEVFVNRGALNIDDARLGLPTERGRYGWETAAGTDGEREDEFARFDVTPRGNGPREDYRNETRTFGYIVEIDPYDGQSRAVKRTALGRFRHEGCWPGKLVAGEPVVFYSGHDSRNEYIYKFVSDAKWDPADANRPGEGYDRLALGAKYMDQGTLYVARFNADGSGEWRPLEPNAHIADGRTLASALSLAEDDRAGVIVHTCDAADLLGATPMDRPEWGTVDPSSGEVYMTLTNNSQRTAADSAPTFTNEGDAIDAAGVGYATAPTNAANPRADNEAGQVIRWRERGDDATRFDWEVFVFGAAADDADNLSGLTERNQFASPDGLWYDDRGDGQGILWIETDNGYDGVAEQTNDQVLAVVPAALSRESGQASVVGAGNQQQLKRFAVGPNDCEMTGIFATPDKTALFINIQHPGNWPADADAATQDATRAAAGNVRPRAATVVIQKADGGQVGV</sequence>
<comment type="caution">
    <text evidence="2">The sequence shown here is derived from an EMBL/GenBank/DDBJ whole genome shotgun (WGS) entry which is preliminary data.</text>
</comment>
<dbReference type="AlphaFoldDB" id="A0A1Q8TGM5"/>
<dbReference type="PANTHER" id="PTHR35399:SF2">
    <property type="entry name" value="DUF839 DOMAIN-CONTAINING PROTEIN"/>
    <property type="match status" value="1"/>
</dbReference>
<dbReference type="RefSeq" id="WP_075367940.1">
    <property type="nucleotide sequence ID" value="NZ_MSDQ01000005.1"/>
</dbReference>
<organism evidence="2 3">
    <name type="scientific">Chromohalobacter japonicus</name>
    <dbReference type="NCBI Taxonomy" id="223900"/>
    <lineage>
        <taxon>Bacteria</taxon>
        <taxon>Pseudomonadati</taxon>
        <taxon>Pseudomonadota</taxon>
        <taxon>Gammaproteobacteria</taxon>
        <taxon>Oceanospirillales</taxon>
        <taxon>Halomonadaceae</taxon>
        <taxon>Chromohalobacter</taxon>
    </lineage>
</organism>
<feature type="transmembrane region" description="Helical" evidence="1">
    <location>
        <begin position="35"/>
        <end position="54"/>
    </location>
</feature>
<evidence type="ECO:0000256" key="1">
    <source>
        <dbReference type="SAM" id="Phobius"/>
    </source>
</evidence>
<dbReference type="STRING" id="223900.GCA_000821045_00276"/>
<keyword evidence="1" id="KW-0812">Transmembrane</keyword>
<evidence type="ECO:0000313" key="3">
    <source>
        <dbReference type="Proteomes" id="UP000186806"/>
    </source>
</evidence>
<dbReference type="InterPro" id="IPR006311">
    <property type="entry name" value="TAT_signal"/>
</dbReference>
<dbReference type="PANTHER" id="PTHR35399">
    <property type="entry name" value="SLR8030 PROTEIN"/>
    <property type="match status" value="1"/>
</dbReference>
<dbReference type="EMBL" id="MSDQ01000005">
    <property type="protein sequence ID" value="OLO12823.1"/>
    <property type="molecule type" value="Genomic_DNA"/>
</dbReference>
<keyword evidence="1" id="KW-1133">Transmembrane helix</keyword>
<reference evidence="2 3" key="1">
    <citation type="submission" date="2016-12" db="EMBL/GenBank/DDBJ databases">
        <title>Draft genome sequences of strains Salinicola socius SMB35, Salinicola sp. MH3R3-1 and Chromohalobacter sp. SMB17 from the Verkhnekamsk potash mining region of Russia.</title>
        <authorList>
            <person name="Mavrodi D.V."/>
            <person name="Olsson B.E."/>
            <person name="Korsakova E.S."/>
            <person name="Pyankova A."/>
            <person name="Mavrodi O.V."/>
            <person name="Plotnikova E.G."/>
        </authorList>
    </citation>
    <scope>NUCLEOTIDE SEQUENCE [LARGE SCALE GENOMIC DNA]</scope>
    <source>
        <strain evidence="2 3">SMB17</strain>
    </source>
</reference>
<dbReference type="Pfam" id="PF05787">
    <property type="entry name" value="PhoX"/>
    <property type="match status" value="1"/>
</dbReference>
<evidence type="ECO:0000313" key="2">
    <source>
        <dbReference type="EMBL" id="OLO12823.1"/>
    </source>
</evidence>
<proteinExistence type="predicted"/>
<accession>A0A1Q8TGM5</accession>
<gene>
    <name evidence="2" type="ORF">BTW10_01995</name>
</gene>
<dbReference type="PROSITE" id="PS51318">
    <property type="entry name" value="TAT"/>
    <property type="match status" value="1"/>
</dbReference>
<dbReference type="InterPro" id="IPR008557">
    <property type="entry name" value="PhoX"/>
</dbReference>
<keyword evidence="3" id="KW-1185">Reference proteome</keyword>
<keyword evidence="1" id="KW-0472">Membrane</keyword>
<dbReference type="Proteomes" id="UP000186806">
    <property type="component" value="Unassembled WGS sequence"/>
</dbReference>